<feature type="region of interest" description="Disordered" evidence="6">
    <location>
        <begin position="500"/>
        <end position="562"/>
    </location>
</feature>
<evidence type="ECO:0000313" key="8">
    <source>
        <dbReference type="EMBL" id="CEH13640.1"/>
    </source>
</evidence>
<keyword evidence="4" id="KW-0862">Zinc</keyword>
<evidence type="ECO:0000313" key="9">
    <source>
        <dbReference type="Proteomes" id="UP000054845"/>
    </source>
</evidence>
<dbReference type="EMBL" id="CCYA01000221">
    <property type="protein sequence ID" value="CEH13640.1"/>
    <property type="molecule type" value="Genomic_DNA"/>
</dbReference>
<dbReference type="GO" id="GO:0008270">
    <property type="term" value="F:zinc ion binding"/>
    <property type="evidence" value="ECO:0007669"/>
    <property type="project" value="UniProtKB-KW"/>
</dbReference>
<evidence type="ECO:0000259" key="7">
    <source>
        <dbReference type="PROSITE" id="PS50157"/>
    </source>
</evidence>
<dbReference type="InterPro" id="IPR013087">
    <property type="entry name" value="Znf_C2H2_type"/>
</dbReference>
<dbReference type="SUPFAM" id="SSF57667">
    <property type="entry name" value="beta-beta-alpha zinc fingers"/>
    <property type="match status" value="1"/>
</dbReference>
<evidence type="ECO:0000256" key="3">
    <source>
        <dbReference type="ARBA" id="ARBA00022771"/>
    </source>
</evidence>
<feature type="compositionally biased region" description="Polar residues" evidence="6">
    <location>
        <begin position="519"/>
        <end position="529"/>
    </location>
</feature>
<organism evidence="8 9">
    <name type="scientific">Ceraceosorus bombacis</name>
    <dbReference type="NCBI Taxonomy" id="401625"/>
    <lineage>
        <taxon>Eukaryota</taxon>
        <taxon>Fungi</taxon>
        <taxon>Dikarya</taxon>
        <taxon>Basidiomycota</taxon>
        <taxon>Ustilaginomycotina</taxon>
        <taxon>Exobasidiomycetes</taxon>
        <taxon>Ceraceosorales</taxon>
        <taxon>Ceraceosoraceae</taxon>
        <taxon>Ceraceosorus</taxon>
    </lineage>
</organism>
<sequence>MPAPIAISQTQSHLDSFGAPRSSDMTPGVSASNVPYPTPGSASYREAMALSFGKDVADVMDYSIASFSTSTDSTASDATALPSTSVSRKLDTTFCRNFTCCGKALDDLHDLLQHYEERHVRCQDDDLPSMTSDDDYSSQSSASQPPSPRSSCHHDADDTSAFDIAVMRSPFQAKGKKRSFGQYSSSHNPTHQSLRRALIDGGIGRRQPQIYTANSPFSTPDSSVPGTPIGESEADAAFVGGMTPSFSSMTIRNGFHDDHNLPSCAPPNLFFPSGGSASQTGHVQPPMKRERVDSMGGSISPSTARVMADAMSEGELNGAGGIFVEKPFKCQIPGCDKAYKQANGLKYHRLHGTCNQNLLPLNQQSINGSHPNSRASTPSARTAMNPDGTLCDGSTPPSPSSAAAMEIAASRMEKRYVCQVGACGKHFGSISGLKYHYTHSGSHGLLGMALLSANGGGASARIETSTGRPLVNTSTLTSEQLAAAAQAALAAQTAQQNAAQAKAMATPQTSPTASPAPIMSTSPKTSPAQASPTLASATSVLASSSPATMASTLAPAPSTEAV</sequence>
<evidence type="ECO:0000256" key="4">
    <source>
        <dbReference type="ARBA" id="ARBA00022833"/>
    </source>
</evidence>
<feature type="compositionally biased region" description="Low complexity" evidence="6">
    <location>
        <begin position="500"/>
        <end position="517"/>
    </location>
</feature>
<dbReference type="SMART" id="SM00355">
    <property type="entry name" value="ZnF_C2H2"/>
    <property type="match status" value="3"/>
</dbReference>
<dbReference type="GO" id="GO:0005634">
    <property type="term" value="C:nucleus"/>
    <property type="evidence" value="ECO:0007669"/>
    <property type="project" value="TreeGrafter"/>
</dbReference>
<keyword evidence="1" id="KW-0479">Metal-binding</keyword>
<keyword evidence="9" id="KW-1185">Reference proteome</keyword>
<dbReference type="InterPro" id="IPR051580">
    <property type="entry name" value="ZnF-Chromatin_assoc"/>
</dbReference>
<feature type="region of interest" description="Disordered" evidence="6">
    <location>
        <begin position="1"/>
        <end position="31"/>
    </location>
</feature>
<evidence type="ECO:0000256" key="6">
    <source>
        <dbReference type="SAM" id="MobiDB-lite"/>
    </source>
</evidence>
<dbReference type="AlphaFoldDB" id="A0A0P1BDQ6"/>
<evidence type="ECO:0000256" key="2">
    <source>
        <dbReference type="ARBA" id="ARBA00022737"/>
    </source>
</evidence>
<keyword evidence="2" id="KW-0677">Repeat</keyword>
<proteinExistence type="predicted"/>
<dbReference type="PANTHER" id="PTHR23057:SF0">
    <property type="entry name" value="JUXTAPOSED WITH ANOTHER ZINC FINGER PROTEIN 1"/>
    <property type="match status" value="1"/>
</dbReference>
<feature type="region of interest" description="Disordered" evidence="6">
    <location>
        <begin position="124"/>
        <end position="156"/>
    </location>
</feature>
<protein>
    <submittedName>
        <fullName evidence="8">Putative transcriptional repressor regulating G2/M transition</fullName>
    </submittedName>
</protein>
<dbReference type="OrthoDB" id="1662883at2759"/>
<dbReference type="Proteomes" id="UP000054845">
    <property type="component" value="Unassembled WGS sequence"/>
</dbReference>
<evidence type="ECO:0000256" key="5">
    <source>
        <dbReference type="PROSITE-ProRule" id="PRU00042"/>
    </source>
</evidence>
<dbReference type="STRING" id="401625.A0A0P1BDQ6"/>
<keyword evidence="3 5" id="KW-0863">Zinc-finger</keyword>
<feature type="region of interest" description="Disordered" evidence="6">
    <location>
        <begin position="277"/>
        <end position="298"/>
    </location>
</feature>
<dbReference type="PANTHER" id="PTHR23057">
    <property type="entry name" value="JUXTAPOSED WITH ANOTHER ZINC FINGER PROTEIN 1"/>
    <property type="match status" value="1"/>
</dbReference>
<name>A0A0P1BDQ6_9BASI</name>
<feature type="compositionally biased region" description="Low complexity" evidence="6">
    <location>
        <begin position="530"/>
        <end position="548"/>
    </location>
</feature>
<dbReference type="Gene3D" id="3.30.160.60">
    <property type="entry name" value="Classic Zinc Finger"/>
    <property type="match status" value="1"/>
</dbReference>
<accession>A0A0P1BDQ6</accession>
<reference evidence="8 9" key="1">
    <citation type="submission" date="2014-09" db="EMBL/GenBank/DDBJ databases">
        <authorList>
            <person name="Magalhaes I.L.F."/>
            <person name="Oliveira U."/>
            <person name="Santos F.R."/>
            <person name="Vidigal T.H.D.A."/>
            <person name="Brescovit A.D."/>
            <person name="Santos A.J."/>
        </authorList>
    </citation>
    <scope>NUCLEOTIDE SEQUENCE [LARGE SCALE GENOMIC DNA]</scope>
</reference>
<feature type="domain" description="C2H2-type" evidence="7">
    <location>
        <begin position="416"/>
        <end position="443"/>
    </location>
</feature>
<dbReference type="PROSITE" id="PS50157">
    <property type="entry name" value="ZINC_FINGER_C2H2_2"/>
    <property type="match status" value="1"/>
</dbReference>
<evidence type="ECO:0000256" key="1">
    <source>
        <dbReference type="ARBA" id="ARBA00022723"/>
    </source>
</evidence>
<dbReference type="InterPro" id="IPR036236">
    <property type="entry name" value="Znf_C2H2_sf"/>
</dbReference>